<gene>
    <name evidence="3" type="ORF">VitviT2T_019957</name>
</gene>
<evidence type="ECO:0000313" key="4">
    <source>
        <dbReference type="Proteomes" id="UP001227230"/>
    </source>
</evidence>
<sequence length="92" mass="10298">MPKNSLDRLSWGSTDSLTVEAFHAWCFVYEPLQIDLIAIDSMIPIRCRQQELVIEDKQIGKTTIATNTILNQLGQNAICVYVTIGQRTSSIA</sequence>
<dbReference type="PANTHER" id="PTHR48082">
    <property type="entry name" value="ATP SYNTHASE SUBUNIT ALPHA, MITOCHONDRIAL"/>
    <property type="match status" value="1"/>
</dbReference>
<dbReference type="InterPro" id="IPR027417">
    <property type="entry name" value="P-loop_NTPase"/>
</dbReference>
<dbReference type="EMBL" id="CP126660">
    <property type="protein sequence ID" value="WKA01687.1"/>
    <property type="molecule type" value="Genomic_DNA"/>
</dbReference>
<evidence type="ECO:0000313" key="3">
    <source>
        <dbReference type="EMBL" id="WKA01687.1"/>
    </source>
</evidence>
<comment type="similarity">
    <text evidence="1">Belongs to the ATPase alpha/beta chains family.</text>
</comment>
<accession>A0ABY9D2J5</accession>
<name>A0ABY9D2J5_VITVI</name>
<dbReference type="PANTHER" id="PTHR48082:SF2">
    <property type="entry name" value="ATP SYNTHASE SUBUNIT ALPHA, MITOCHONDRIAL"/>
    <property type="match status" value="1"/>
</dbReference>
<reference evidence="3 4" key="1">
    <citation type="journal article" date="2023" name="Hortic Res">
        <title>The complete reference genome for grapevine (Vitis vinifera L.) genetics and breeding.</title>
        <authorList>
            <person name="Shi X."/>
            <person name="Cao S."/>
            <person name="Wang X."/>
            <person name="Huang S."/>
            <person name="Wang Y."/>
            <person name="Liu Z."/>
            <person name="Liu W."/>
            <person name="Leng X."/>
            <person name="Peng Y."/>
            <person name="Wang N."/>
            <person name="Wang Y."/>
            <person name="Ma Z."/>
            <person name="Xu X."/>
            <person name="Zhang F."/>
            <person name="Xue H."/>
            <person name="Zhong H."/>
            <person name="Wang Y."/>
            <person name="Zhang K."/>
            <person name="Velt A."/>
            <person name="Avia K."/>
            <person name="Holtgrawe D."/>
            <person name="Grimplet J."/>
            <person name="Matus J.T."/>
            <person name="Ware D."/>
            <person name="Wu X."/>
            <person name="Wang H."/>
            <person name="Liu C."/>
            <person name="Fang Y."/>
            <person name="Rustenholz C."/>
            <person name="Cheng Z."/>
            <person name="Xiao H."/>
            <person name="Zhou Y."/>
        </authorList>
    </citation>
    <scope>NUCLEOTIDE SEQUENCE [LARGE SCALE GENOMIC DNA]</scope>
    <source>
        <strain evidence="4">cv. Pinot noir / PN40024</strain>
        <tissue evidence="3">Leaf</tissue>
    </source>
</reference>
<feature type="domain" description="ATPase F1/V1/A1 complex alpha/beta subunit nucleotide-binding" evidence="2">
    <location>
        <begin position="38"/>
        <end position="91"/>
    </location>
</feature>
<dbReference type="SUPFAM" id="SSF52540">
    <property type="entry name" value="P-loop containing nucleoside triphosphate hydrolases"/>
    <property type="match status" value="1"/>
</dbReference>
<evidence type="ECO:0000256" key="1">
    <source>
        <dbReference type="ARBA" id="ARBA00008936"/>
    </source>
</evidence>
<protein>
    <recommendedName>
        <fullName evidence="2">ATPase F1/V1/A1 complex alpha/beta subunit nucleotide-binding domain-containing protein</fullName>
    </recommendedName>
</protein>
<evidence type="ECO:0000259" key="2">
    <source>
        <dbReference type="Pfam" id="PF00006"/>
    </source>
</evidence>
<organism evidence="3 4">
    <name type="scientific">Vitis vinifera</name>
    <name type="common">Grape</name>
    <dbReference type="NCBI Taxonomy" id="29760"/>
    <lineage>
        <taxon>Eukaryota</taxon>
        <taxon>Viridiplantae</taxon>
        <taxon>Streptophyta</taxon>
        <taxon>Embryophyta</taxon>
        <taxon>Tracheophyta</taxon>
        <taxon>Spermatophyta</taxon>
        <taxon>Magnoliopsida</taxon>
        <taxon>eudicotyledons</taxon>
        <taxon>Gunneridae</taxon>
        <taxon>Pentapetalae</taxon>
        <taxon>rosids</taxon>
        <taxon>Vitales</taxon>
        <taxon>Vitaceae</taxon>
        <taxon>Viteae</taxon>
        <taxon>Vitis</taxon>
    </lineage>
</organism>
<dbReference type="Gene3D" id="3.40.50.300">
    <property type="entry name" value="P-loop containing nucleotide triphosphate hydrolases"/>
    <property type="match status" value="1"/>
</dbReference>
<dbReference type="InterPro" id="IPR005294">
    <property type="entry name" value="ATP_synth_F1_asu"/>
</dbReference>
<proteinExistence type="inferred from homology"/>
<keyword evidence="4" id="KW-1185">Reference proteome</keyword>
<dbReference type="Pfam" id="PF00006">
    <property type="entry name" value="ATP-synt_ab"/>
    <property type="match status" value="1"/>
</dbReference>
<dbReference type="InterPro" id="IPR000194">
    <property type="entry name" value="ATPase_F1/V1/A1_a/bsu_nucl-bd"/>
</dbReference>
<dbReference type="Proteomes" id="UP001227230">
    <property type="component" value="Chromosome 13"/>
</dbReference>